<dbReference type="RefSeq" id="WP_183088676.1">
    <property type="nucleotide sequence ID" value="NZ_JACJUD010000002.1"/>
</dbReference>
<comment type="caution">
    <text evidence="8">The sequence shown here is derived from an EMBL/GenBank/DDBJ whole genome shotgun (WGS) entry which is preliminary data.</text>
</comment>
<evidence type="ECO:0000259" key="7">
    <source>
        <dbReference type="Pfam" id="PF04893"/>
    </source>
</evidence>
<accession>A0A7W4LL39</accession>
<dbReference type="InterPro" id="IPR036259">
    <property type="entry name" value="MFS_trans_sf"/>
</dbReference>
<dbReference type="EMBL" id="JACJUD010000002">
    <property type="protein sequence ID" value="MBB2495131.1"/>
    <property type="molecule type" value="Genomic_DNA"/>
</dbReference>
<evidence type="ECO:0000256" key="1">
    <source>
        <dbReference type="ARBA" id="ARBA00004141"/>
    </source>
</evidence>
<keyword evidence="2 6" id="KW-0812">Transmembrane</keyword>
<feature type="domain" description="Yip1" evidence="7">
    <location>
        <begin position="8"/>
        <end position="180"/>
    </location>
</feature>
<feature type="transmembrane region" description="Helical" evidence="6">
    <location>
        <begin position="164"/>
        <end position="189"/>
    </location>
</feature>
<feature type="transmembrane region" description="Helical" evidence="6">
    <location>
        <begin position="69"/>
        <end position="91"/>
    </location>
</feature>
<evidence type="ECO:0000256" key="5">
    <source>
        <dbReference type="SAM" id="MobiDB-lite"/>
    </source>
</evidence>
<dbReference type="Pfam" id="PF04893">
    <property type="entry name" value="Yip1"/>
    <property type="match status" value="1"/>
</dbReference>
<name>A0A7W4LL39_9GAMM</name>
<evidence type="ECO:0000256" key="4">
    <source>
        <dbReference type="ARBA" id="ARBA00023136"/>
    </source>
</evidence>
<dbReference type="Proteomes" id="UP000542720">
    <property type="component" value="Unassembled WGS sequence"/>
</dbReference>
<feature type="transmembrane region" description="Helical" evidence="6">
    <location>
        <begin position="30"/>
        <end position="49"/>
    </location>
</feature>
<reference evidence="8 9" key="1">
    <citation type="submission" date="2020-08" db="EMBL/GenBank/DDBJ databases">
        <authorList>
            <person name="Kim C.M."/>
        </authorList>
    </citation>
    <scope>NUCLEOTIDE SEQUENCE [LARGE SCALE GENOMIC DNA]</scope>
    <source>
        <strain evidence="8 9">UL070</strain>
    </source>
</reference>
<evidence type="ECO:0000313" key="9">
    <source>
        <dbReference type="Proteomes" id="UP000542720"/>
    </source>
</evidence>
<feature type="transmembrane region" description="Helical" evidence="6">
    <location>
        <begin position="131"/>
        <end position="152"/>
    </location>
</feature>
<comment type="subcellular location">
    <subcellularLocation>
        <location evidence="1">Membrane</location>
        <topology evidence="1">Multi-pass membrane protein</topology>
    </subcellularLocation>
</comment>
<sequence>MAPHFVTLFTRPDDAWHQIRSEEEHNSAHYLGHLFLLALIPAVSLFIGTTEVGWSLAENEQVTLDTRSALLLSITVYLTGLLGTLIMGGFIRWLSRTFDARPTFNQCIGFAAYTATPLFLSGLAALYPSRWLAVAVLGAACAYSTFLLFVGLPTFMRLRQEQAMVYSGSVWAIGVLVLVTLLVSAILHWQFYMQPTYKRTPSADQSYPTHEERPSVERQQEQRE</sequence>
<feature type="region of interest" description="Disordered" evidence="5">
    <location>
        <begin position="199"/>
        <end position="224"/>
    </location>
</feature>
<proteinExistence type="predicted"/>
<organism evidence="8 9">
    <name type="scientific">Aquipseudomonas ullengensis</name>
    <dbReference type="NCBI Taxonomy" id="2759166"/>
    <lineage>
        <taxon>Bacteria</taxon>
        <taxon>Pseudomonadati</taxon>
        <taxon>Pseudomonadota</taxon>
        <taxon>Gammaproteobacteria</taxon>
        <taxon>Pseudomonadales</taxon>
        <taxon>Pseudomonadaceae</taxon>
        <taxon>Aquipseudomonas</taxon>
    </lineage>
</organism>
<evidence type="ECO:0000256" key="6">
    <source>
        <dbReference type="SAM" id="Phobius"/>
    </source>
</evidence>
<feature type="compositionally biased region" description="Basic and acidic residues" evidence="5">
    <location>
        <begin position="209"/>
        <end position="224"/>
    </location>
</feature>
<evidence type="ECO:0000256" key="2">
    <source>
        <dbReference type="ARBA" id="ARBA00022692"/>
    </source>
</evidence>
<keyword evidence="9" id="KW-1185">Reference proteome</keyword>
<feature type="compositionally biased region" description="Polar residues" evidence="5">
    <location>
        <begin position="199"/>
        <end position="208"/>
    </location>
</feature>
<keyword evidence="4 6" id="KW-0472">Membrane</keyword>
<dbReference type="InterPro" id="IPR006977">
    <property type="entry name" value="Yip1_dom"/>
</dbReference>
<keyword evidence="3 6" id="KW-1133">Transmembrane helix</keyword>
<protein>
    <submittedName>
        <fullName evidence="8">YIP1 family protein</fullName>
    </submittedName>
</protein>
<dbReference type="AlphaFoldDB" id="A0A7W4LL39"/>
<dbReference type="SUPFAM" id="SSF103473">
    <property type="entry name" value="MFS general substrate transporter"/>
    <property type="match status" value="1"/>
</dbReference>
<evidence type="ECO:0000313" key="8">
    <source>
        <dbReference type="EMBL" id="MBB2495131.1"/>
    </source>
</evidence>
<gene>
    <name evidence="8" type="ORF">H3H51_08875</name>
</gene>
<feature type="transmembrane region" description="Helical" evidence="6">
    <location>
        <begin position="103"/>
        <end position="125"/>
    </location>
</feature>
<evidence type="ECO:0000256" key="3">
    <source>
        <dbReference type="ARBA" id="ARBA00022989"/>
    </source>
</evidence>
<dbReference type="GO" id="GO:0016020">
    <property type="term" value="C:membrane"/>
    <property type="evidence" value="ECO:0007669"/>
    <property type="project" value="UniProtKB-SubCell"/>
</dbReference>